<comment type="caution">
    <text evidence="4">The sequence shown here is derived from an EMBL/GenBank/DDBJ whole genome shotgun (WGS) entry which is preliminary data.</text>
</comment>
<feature type="compositionally biased region" description="Polar residues" evidence="1">
    <location>
        <begin position="188"/>
        <end position="201"/>
    </location>
</feature>
<feature type="region of interest" description="Disordered" evidence="1">
    <location>
        <begin position="180"/>
        <end position="201"/>
    </location>
</feature>
<evidence type="ECO:0000313" key="5">
    <source>
        <dbReference type="Proteomes" id="UP000249467"/>
    </source>
</evidence>
<feature type="compositionally biased region" description="Polar residues" evidence="1">
    <location>
        <begin position="125"/>
        <end position="135"/>
    </location>
</feature>
<feature type="compositionally biased region" description="Polar residues" evidence="1">
    <location>
        <begin position="10"/>
        <end position="26"/>
    </location>
</feature>
<feature type="domain" description="eCIS core" evidence="3">
    <location>
        <begin position="203"/>
        <end position="278"/>
    </location>
</feature>
<dbReference type="InterPro" id="IPR025295">
    <property type="entry name" value="eCIS_core_dom"/>
</dbReference>
<dbReference type="EMBL" id="QBML01000003">
    <property type="protein sequence ID" value="PZO44147.1"/>
    <property type="molecule type" value="Genomic_DNA"/>
</dbReference>
<dbReference type="Proteomes" id="UP000249467">
    <property type="component" value="Unassembled WGS sequence"/>
</dbReference>
<feature type="domain" description="ADP ribosyltransferase" evidence="2">
    <location>
        <begin position="532"/>
        <end position="613"/>
    </location>
</feature>
<evidence type="ECO:0008006" key="6">
    <source>
        <dbReference type="Google" id="ProtNLM"/>
    </source>
</evidence>
<name>A0A2W4WLS3_9CYAN</name>
<dbReference type="Gene3D" id="3.90.176.10">
    <property type="entry name" value="Toxin ADP-ribosyltransferase, Chain A, domain 1"/>
    <property type="match status" value="1"/>
</dbReference>
<dbReference type="InterPro" id="IPR003540">
    <property type="entry name" value="ADP-ribosyltransferase"/>
</dbReference>
<dbReference type="GO" id="GO:0005576">
    <property type="term" value="C:extracellular region"/>
    <property type="evidence" value="ECO:0007669"/>
    <property type="project" value="InterPro"/>
</dbReference>
<evidence type="ECO:0000259" key="3">
    <source>
        <dbReference type="Pfam" id="PF13699"/>
    </source>
</evidence>
<protein>
    <recommendedName>
        <fullName evidence="6">NAD(+)--protein-arginine ADP-ribosyltransferase</fullName>
    </recommendedName>
</protein>
<evidence type="ECO:0000313" key="4">
    <source>
        <dbReference type="EMBL" id="PZO44147.1"/>
    </source>
</evidence>
<gene>
    <name evidence="4" type="ORF">DCF19_02785</name>
</gene>
<dbReference type="AlphaFoldDB" id="A0A2W4WLS3"/>
<dbReference type="PROSITE" id="PS51996">
    <property type="entry name" value="TR_MART"/>
    <property type="match status" value="1"/>
</dbReference>
<dbReference type="Pfam" id="PF03496">
    <property type="entry name" value="ADPrib_exo_Tox"/>
    <property type="match status" value="1"/>
</dbReference>
<dbReference type="Pfam" id="PF13699">
    <property type="entry name" value="eCIS_core"/>
    <property type="match status" value="1"/>
</dbReference>
<reference evidence="4 5" key="1">
    <citation type="submission" date="2018-04" db="EMBL/GenBank/DDBJ databases">
        <authorList>
            <person name="Go L.Y."/>
            <person name="Mitchell J.A."/>
        </authorList>
    </citation>
    <scope>NUCLEOTIDE SEQUENCE [LARGE SCALE GENOMIC DNA]</scope>
    <source>
        <strain evidence="4">ULC066bin1</strain>
    </source>
</reference>
<accession>A0A2W4WLS3</accession>
<organism evidence="4 5">
    <name type="scientific">Pseudanabaena frigida</name>
    <dbReference type="NCBI Taxonomy" id="945775"/>
    <lineage>
        <taxon>Bacteria</taxon>
        <taxon>Bacillati</taxon>
        <taxon>Cyanobacteriota</taxon>
        <taxon>Cyanophyceae</taxon>
        <taxon>Pseudanabaenales</taxon>
        <taxon>Pseudanabaenaceae</taxon>
        <taxon>Pseudanabaena</taxon>
    </lineage>
</organism>
<feature type="region of interest" description="Disordered" evidence="1">
    <location>
        <begin position="125"/>
        <end position="147"/>
    </location>
</feature>
<evidence type="ECO:0000259" key="2">
    <source>
        <dbReference type="Pfam" id="PF03496"/>
    </source>
</evidence>
<dbReference type="SUPFAM" id="SSF56399">
    <property type="entry name" value="ADP-ribosylation"/>
    <property type="match status" value="1"/>
</dbReference>
<feature type="compositionally biased region" description="Polar residues" evidence="1">
    <location>
        <begin position="40"/>
        <end position="49"/>
    </location>
</feature>
<proteinExistence type="predicted"/>
<feature type="region of interest" description="Disordered" evidence="1">
    <location>
        <begin position="1"/>
        <end position="51"/>
    </location>
</feature>
<reference evidence="4 5" key="2">
    <citation type="submission" date="2018-06" db="EMBL/GenBank/DDBJ databases">
        <title>Metagenomic assembly of (sub)arctic Cyanobacteria and their associated microbiome from non-axenic cultures.</title>
        <authorList>
            <person name="Baurain D."/>
        </authorList>
    </citation>
    <scope>NUCLEOTIDE SEQUENCE [LARGE SCALE GENOMIC DNA]</scope>
    <source>
        <strain evidence="4">ULC066bin1</strain>
    </source>
</reference>
<sequence length="627" mass="70208">MRLRKKKPSQILSTSKSTTLNLQTRPFTPVESEESAPIEVQNSSNGNQHHQPENLLQRLIDTQINESRSPADIVQRKKRKHFPKIRSQDKMALMPIQAKLNIGEPNDKYEKEADATAAKVVQQINSSPHGGSVQKQESLESEDEELQMKPAISTIQRQETMEDEDEELQTKSFVQRRENLNGGEASTDLESSIQSARSGGQSLDPNLQAQMGKAMGADFSGVKVHTDAQADQLNKSIQAKAFTTGQDLFFRQGAYEPRSRGGQELIAHELTHVVQQSGSIQRKVNFTFNAKAGTKAKLLHSHDKKFSEIKKAYKEYAKTTDIYEELTTLRQIISDCNGYLEEHKGKNDKKDLDAKNLLEACKKELPEAESSTYIQDLTKGKFKYLTVTGSSVNRGLEYVDEDIEPLAKKFGLTKGELTAIRIYAAGDYRYMNPVVADNDVWLDGAIKVLIEGAKVNMDGKIVPFPPEWRDTDSTKQMLKSLSKGKDPATKDQKEAIKNEAFRHNYMALSGLKKMDKISTTTYRGEGFEKEAFEKRYQVGQTFSYPAFTSTSLDKSRSEDFAQREGVNPKIPILLELTVNNGRDISEISDIKSEKEILLLPKATFKVDSITPPTTLGGNTIVKVTQIS</sequence>
<evidence type="ECO:0000256" key="1">
    <source>
        <dbReference type="SAM" id="MobiDB-lite"/>
    </source>
</evidence>